<keyword evidence="2" id="KW-1003">Cell membrane</keyword>
<dbReference type="InterPro" id="IPR052051">
    <property type="entry name" value="TCR_complex_component"/>
</dbReference>
<dbReference type="InterPro" id="IPR013106">
    <property type="entry name" value="Ig_V-set"/>
</dbReference>
<dbReference type="Pfam" id="PF07686">
    <property type="entry name" value="V-set"/>
    <property type="match status" value="2"/>
</dbReference>
<evidence type="ECO:0000256" key="9">
    <source>
        <dbReference type="SAM" id="SignalP"/>
    </source>
</evidence>
<keyword evidence="7" id="KW-0325">Glycoprotein</keyword>
<evidence type="ECO:0000313" key="11">
    <source>
        <dbReference type="Ensembl" id="ENSENLP00000031520.1"/>
    </source>
</evidence>
<dbReference type="PANTHER" id="PTHR19433:SF127">
    <property type="entry name" value="NITR9"/>
    <property type="match status" value="1"/>
</dbReference>
<evidence type="ECO:0000256" key="2">
    <source>
        <dbReference type="ARBA" id="ARBA00022475"/>
    </source>
</evidence>
<dbReference type="InterPro" id="IPR007110">
    <property type="entry name" value="Ig-like_dom"/>
</dbReference>
<dbReference type="InParanoid" id="A0A665VIG0"/>
<reference evidence="11" key="1">
    <citation type="submission" date="2021-04" db="EMBL/GenBank/DDBJ databases">
        <authorList>
            <consortium name="Wellcome Sanger Institute Data Sharing"/>
        </authorList>
    </citation>
    <scope>NUCLEOTIDE SEQUENCE [LARGE SCALE GENOMIC DNA]</scope>
</reference>
<feature type="domain" description="Ig-like" evidence="10">
    <location>
        <begin position="34"/>
        <end position="123"/>
    </location>
</feature>
<dbReference type="AlphaFoldDB" id="A0A665VIG0"/>
<dbReference type="OMA" id="SCVYHLQ"/>
<dbReference type="Gene3D" id="2.60.40.10">
    <property type="entry name" value="Immunoglobulins"/>
    <property type="match status" value="2"/>
</dbReference>
<organism evidence="11 12">
    <name type="scientific">Echeneis naucrates</name>
    <name type="common">Live sharksucker</name>
    <dbReference type="NCBI Taxonomy" id="173247"/>
    <lineage>
        <taxon>Eukaryota</taxon>
        <taxon>Metazoa</taxon>
        <taxon>Chordata</taxon>
        <taxon>Craniata</taxon>
        <taxon>Vertebrata</taxon>
        <taxon>Euteleostomi</taxon>
        <taxon>Actinopterygii</taxon>
        <taxon>Neopterygii</taxon>
        <taxon>Teleostei</taxon>
        <taxon>Neoteleostei</taxon>
        <taxon>Acanthomorphata</taxon>
        <taxon>Carangaria</taxon>
        <taxon>Carangiformes</taxon>
        <taxon>Echeneidae</taxon>
        <taxon>Echeneis</taxon>
    </lineage>
</organism>
<protein>
    <recommendedName>
        <fullName evidence="10">Ig-like domain-containing protein</fullName>
    </recommendedName>
</protein>
<dbReference type="InterPro" id="IPR036179">
    <property type="entry name" value="Ig-like_dom_sf"/>
</dbReference>
<proteinExistence type="predicted"/>
<evidence type="ECO:0000256" key="1">
    <source>
        <dbReference type="ARBA" id="ARBA00004236"/>
    </source>
</evidence>
<dbReference type="PANTHER" id="PTHR19433">
    <property type="entry name" value="T-CELL RECEPTOR ALPHA CHAIN V REGION-RELATED"/>
    <property type="match status" value="1"/>
</dbReference>
<feature type="domain" description="Ig-like" evidence="10">
    <location>
        <begin position="135"/>
        <end position="225"/>
    </location>
</feature>
<dbReference type="InterPro" id="IPR003599">
    <property type="entry name" value="Ig_sub"/>
</dbReference>
<feature type="chain" id="PRO_5025494740" description="Ig-like domain-containing protein" evidence="9">
    <location>
        <begin position="22"/>
        <end position="285"/>
    </location>
</feature>
<gene>
    <name evidence="11" type="primary">LOC115058766</name>
</gene>
<keyword evidence="6" id="KW-1015">Disulfide bond</keyword>
<keyword evidence="8" id="KW-1133">Transmembrane helix</keyword>
<dbReference type="PROSITE" id="PS50835">
    <property type="entry name" value="IG_LIKE"/>
    <property type="match status" value="2"/>
</dbReference>
<feature type="transmembrane region" description="Helical" evidence="8">
    <location>
        <begin position="250"/>
        <end position="269"/>
    </location>
</feature>
<keyword evidence="3 9" id="KW-0732">Signal</keyword>
<evidence type="ECO:0000256" key="5">
    <source>
        <dbReference type="ARBA" id="ARBA00023136"/>
    </source>
</evidence>
<evidence type="ECO:0000256" key="6">
    <source>
        <dbReference type="ARBA" id="ARBA00023157"/>
    </source>
</evidence>
<evidence type="ECO:0000256" key="3">
    <source>
        <dbReference type="ARBA" id="ARBA00022729"/>
    </source>
</evidence>
<evidence type="ECO:0000256" key="4">
    <source>
        <dbReference type="ARBA" id="ARBA00022859"/>
    </source>
</evidence>
<dbReference type="Ensembl" id="ENSENLT00000032428.1">
    <property type="protein sequence ID" value="ENSENLP00000031520.1"/>
    <property type="gene ID" value="ENSENLG00000013936.1"/>
</dbReference>
<keyword evidence="12" id="KW-1185">Reference proteome</keyword>
<keyword evidence="8" id="KW-0812">Transmembrane</keyword>
<dbReference type="SUPFAM" id="SSF48726">
    <property type="entry name" value="Immunoglobulin"/>
    <property type="match status" value="2"/>
</dbReference>
<reference evidence="11" key="2">
    <citation type="submission" date="2025-08" db="UniProtKB">
        <authorList>
            <consortium name="Ensembl"/>
        </authorList>
    </citation>
    <scope>IDENTIFICATION</scope>
</reference>
<dbReference type="GO" id="GO:0005886">
    <property type="term" value="C:plasma membrane"/>
    <property type="evidence" value="ECO:0007669"/>
    <property type="project" value="UniProtKB-SubCell"/>
</dbReference>
<dbReference type="CDD" id="cd00099">
    <property type="entry name" value="IgV"/>
    <property type="match status" value="1"/>
</dbReference>
<reference evidence="11" key="3">
    <citation type="submission" date="2025-09" db="UniProtKB">
        <authorList>
            <consortium name="Ensembl"/>
        </authorList>
    </citation>
    <scope>IDENTIFICATION</scope>
</reference>
<dbReference type="GO" id="GO:0009617">
    <property type="term" value="P:response to bacterium"/>
    <property type="evidence" value="ECO:0007669"/>
    <property type="project" value="TreeGrafter"/>
</dbReference>
<feature type="signal peptide" evidence="9">
    <location>
        <begin position="1"/>
        <end position="21"/>
    </location>
</feature>
<dbReference type="InterPro" id="IPR013783">
    <property type="entry name" value="Ig-like_fold"/>
</dbReference>
<sequence>MHLYTILCGVFQLAAVIQSAAVKQDTGVVSANVGDDVILHCFHDSQVSMHFSWYRQTLGNSPELLSTFYKYDEPSKVLHWLENSRFSVVRMEGRNHLRISDVQLSDSATYLCGSSHSNMVEFGEGVFLSVRGIVPTIQEIVQEPMSETVLQGGSVTLNCMIRTATCNTGHSVYWFRHGDRQGILHTHEDQCKNVSTSEFSSGSCVYHFQRTNLLSSDTGTYFCAVASCGEILFGNGTTLLISEDVIQMRILAWLSIIRIGILLFFLTVFKSRATIKNWAAKYFQP</sequence>
<evidence type="ECO:0000313" key="12">
    <source>
        <dbReference type="Proteomes" id="UP000472264"/>
    </source>
</evidence>
<comment type="subcellular location">
    <subcellularLocation>
        <location evidence="1">Cell membrane</location>
    </subcellularLocation>
</comment>
<keyword evidence="5 8" id="KW-0472">Membrane</keyword>
<dbReference type="Proteomes" id="UP000472264">
    <property type="component" value="Chromosome 18"/>
</dbReference>
<dbReference type="SMART" id="SM00409">
    <property type="entry name" value="IG"/>
    <property type="match status" value="2"/>
</dbReference>
<evidence type="ECO:0000256" key="7">
    <source>
        <dbReference type="ARBA" id="ARBA00023180"/>
    </source>
</evidence>
<name>A0A665VIG0_ECHNA</name>
<accession>A0A665VIG0</accession>
<dbReference type="SMART" id="SM00406">
    <property type="entry name" value="IGv"/>
    <property type="match status" value="2"/>
</dbReference>
<dbReference type="GO" id="GO:0002376">
    <property type="term" value="P:immune system process"/>
    <property type="evidence" value="ECO:0007669"/>
    <property type="project" value="UniProtKB-KW"/>
</dbReference>
<keyword evidence="4" id="KW-0391">Immunity</keyword>
<evidence type="ECO:0000256" key="8">
    <source>
        <dbReference type="SAM" id="Phobius"/>
    </source>
</evidence>
<evidence type="ECO:0000259" key="10">
    <source>
        <dbReference type="PROSITE" id="PS50835"/>
    </source>
</evidence>